<dbReference type="PRINTS" id="PR00682">
    <property type="entry name" value="IPNSYNTHASE"/>
</dbReference>
<dbReference type="GO" id="GO:0046872">
    <property type="term" value="F:metal ion binding"/>
    <property type="evidence" value="ECO:0007669"/>
    <property type="project" value="UniProtKB-KW"/>
</dbReference>
<dbReference type="PROSITE" id="PS51471">
    <property type="entry name" value="FE2OG_OXY"/>
    <property type="match status" value="1"/>
</dbReference>
<dbReference type="Pfam" id="PF14226">
    <property type="entry name" value="DIOX_N"/>
    <property type="match status" value="1"/>
</dbReference>
<dbReference type="GO" id="GO:0031418">
    <property type="term" value="F:L-ascorbic acid binding"/>
    <property type="evidence" value="ECO:0007669"/>
    <property type="project" value="UniProtKB-KW"/>
</dbReference>
<dbReference type="EMBL" id="JAYMYS010000007">
    <property type="protein sequence ID" value="KAK7387323.1"/>
    <property type="molecule type" value="Genomic_DNA"/>
</dbReference>
<accession>A0AAN9S194</accession>
<keyword evidence="3" id="KW-0847">Vitamin C</keyword>
<dbReference type="GO" id="GO:0016491">
    <property type="term" value="F:oxidoreductase activity"/>
    <property type="evidence" value="ECO:0007669"/>
    <property type="project" value="UniProtKB-KW"/>
</dbReference>
<sequence length="389" mass="43012">MGTKAKVSFWVWKFESDSINRTYPMQVSEEAIVTRVQSLVQSGLSRVPPQYIQPLHARPLHHAPPGSDSDSDSDSDSVPVIDLSLFDPTARASSLDAIARACRDWGAFHVTNHGVPPSLLAAVRRAGLQFFSDCPLPDKLRYACSPSAASEGYGSKLLATSDGDTASHVLDWRDYFDHHTLPLSRRNPNRWPDFPSDYRDTVATYSDEMKLLAQKLLALISESLGLPPSCIEDAVGEFYQNITISYYPPCPQPDLTLGFQSHSDIGAITLLIQDDVGGLQILKDRHNWVTVHPFSDAILVLLADQTEIITNGKYRSCVHRAITNPDRARLSVATFHDPAKTVKISPASELIDESSPAKYRDVVYGDYVSSWYTKGPEGKRNIDALVLDS</sequence>
<keyword evidence="4 5" id="KW-0408">Iron</keyword>
<keyword evidence="9" id="KW-1185">Reference proteome</keyword>
<evidence type="ECO:0000313" key="9">
    <source>
        <dbReference type="Proteomes" id="UP001386955"/>
    </source>
</evidence>
<evidence type="ECO:0000256" key="3">
    <source>
        <dbReference type="ARBA" id="ARBA00022896"/>
    </source>
</evidence>
<dbReference type="InterPro" id="IPR050295">
    <property type="entry name" value="Plant_2OG-oxidoreductases"/>
</dbReference>
<protein>
    <recommendedName>
        <fullName evidence="7">Fe2OG dioxygenase domain-containing protein</fullName>
    </recommendedName>
</protein>
<organism evidence="8 9">
    <name type="scientific">Psophocarpus tetragonolobus</name>
    <name type="common">Winged bean</name>
    <name type="synonym">Dolichos tetragonolobus</name>
    <dbReference type="NCBI Taxonomy" id="3891"/>
    <lineage>
        <taxon>Eukaryota</taxon>
        <taxon>Viridiplantae</taxon>
        <taxon>Streptophyta</taxon>
        <taxon>Embryophyta</taxon>
        <taxon>Tracheophyta</taxon>
        <taxon>Spermatophyta</taxon>
        <taxon>Magnoliopsida</taxon>
        <taxon>eudicotyledons</taxon>
        <taxon>Gunneridae</taxon>
        <taxon>Pentapetalae</taxon>
        <taxon>rosids</taxon>
        <taxon>fabids</taxon>
        <taxon>Fabales</taxon>
        <taxon>Fabaceae</taxon>
        <taxon>Papilionoideae</taxon>
        <taxon>50 kb inversion clade</taxon>
        <taxon>NPAAA clade</taxon>
        <taxon>indigoferoid/millettioid clade</taxon>
        <taxon>Phaseoleae</taxon>
        <taxon>Psophocarpus</taxon>
    </lineage>
</organism>
<dbReference type="PANTHER" id="PTHR47991">
    <property type="entry name" value="OXOGLUTARATE/IRON-DEPENDENT DIOXYGENASE"/>
    <property type="match status" value="1"/>
</dbReference>
<proteinExistence type="inferred from homology"/>
<comment type="similarity">
    <text evidence="1 5">Belongs to the iron/ascorbate-dependent oxidoreductase family.</text>
</comment>
<dbReference type="AlphaFoldDB" id="A0AAN9S194"/>
<reference evidence="8 9" key="1">
    <citation type="submission" date="2024-01" db="EMBL/GenBank/DDBJ databases">
        <title>The genomes of 5 underutilized Papilionoideae crops provide insights into root nodulation and disease resistanc.</title>
        <authorList>
            <person name="Jiang F."/>
        </authorList>
    </citation>
    <scope>NUCLEOTIDE SEQUENCE [LARGE SCALE GENOMIC DNA]</scope>
    <source>
        <strain evidence="8">DUOXIRENSHENG_FW03</strain>
        <tissue evidence="8">Leaves</tissue>
    </source>
</reference>
<gene>
    <name evidence="8" type="ORF">VNO78_28042</name>
</gene>
<evidence type="ECO:0000256" key="5">
    <source>
        <dbReference type="RuleBase" id="RU003682"/>
    </source>
</evidence>
<evidence type="ECO:0000313" key="8">
    <source>
        <dbReference type="EMBL" id="KAK7387323.1"/>
    </source>
</evidence>
<feature type="region of interest" description="Disordered" evidence="6">
    <location>
        <begin position="57"/>
        <end position="76"/>
    </location>
</feature>
<keyword evidence="5" id="KW-0560">Oxidoreductase</keyword>
<dbReference type="InterPro" id="IPR026992">
    <property type="entry name" value="DIOX_N"/>
</dbReference>
<evidence type="ECO:0000256" key="6">
    <source>
        <dbReference type="SAM" id="MobiDB-lite"/>
    </source>
</evidence>
<evidence type="ECO:0000256" key="1">
    <source>
        <dbReference type="ARBA" id="ARBA00008056"/>
    </source>
</evidence>
<dbReference type="InterPro" id="IPR044861">
    <property type="entry name" value="IPNS-like_FE2OG_OXY"/>
</dbReference>
<dbReference type="InterPro" id="IPR027443">
    <property type="entry name" value="IPNS-like_sf"/>
</dbReference>
<comment type="caution">
    <text evidence="8">The sequence shown here is derived from an EMBL/GenBank/DDBJ whole genome shotgun (WGS) entry which is preliminary data.</text>
</comment>
<dbReference type="InterPro" id="IPR005123">
    <property type="entry name" value="Oxoglu/Fe-dep_dioxygenase_dom"/>
</dbReference>
<dbReference type="Proteomes" id="UP001386955">
    <property type="component" value="Unassembled WGS sequence"/>
</dbReference>
<feature type="domain" description="Fe2OG dioxygenase" evidence="7">
    <location>
        <begin position="237"/>
        <end position="338"/>
    </location>
</feature>
<name>A0AAN9S194_PSOTE</name>
<dbReference type="SUPFAM" id="SSF51197">
    <property type="entry name" value="Clavaminate synthase-like"/>
    <property type="match status" value="1"/>
</dbReference>
<dbReference type="Pfam" id="PF03171">
    <property type="entry name" value="2OG-FeII_Oxy"/>
    <property type="match status" value="1"/>
</dbReference>
<dbReference type="Gene3D" id="2.60.120.330">
    <property type="entry name" value="B-lactam Antibiotic, Isopenicillin N Synthase, Chain"/>
    <property type="match status" value="1"/>
</dbReference>
<keyword evidence="2 5" id="KW-0479">Metal-binding</keyword>
<dbReference type="FunFam" id="2.60.120.330:FF:000034">
    <property type="entry name" value="2-oxoglutarate (2OG) and Fe(II)-dependent oxygenase superfamily protein"/>
    <property type="match status" value="1"/>
</dbReference>
<evidence type="ECO:0000256" key="2">
    <source>
        <dbReference type="ARBA" id="ARBA00022723"/>
    </source>
</evidence>
<evidence type="ECO:0000259" key="7">
    <source>
        <dbReference type="PROSITE" id="PS51471"/>
    </source>
</evidence>
<evidence type="ECO:0000256" key="4">
    <source>
        <dbReference type="ARBA" id="ARBA00023004"/>
    </source>
</evidence>